<dbReference type="STRING" id="155974.SAMN04487818_11176"/>
<dbReference type="EMBL" id="FOGI01000011">
    <property type="protein sequence ID" value="SES36042.1"/>
    <property type="molecule type" value="Genomic_DNA"/>
</dbReference>
<reference evidence="2" key="1">
    <citation type="submission" date="2016-10" db="EMBL/GenBank/DDBJ databases">
        <authorList>
            <person name="Varghese N."/>
            <person name="Submissions S."/>
        </authorList>
    </citation>
    <scope>NUCLEOTIDE SEQUENCE [LARGE SCALE GENOMIC DNA]</scope>
    <source>
        <strain evidence="2">DSM 44260</strain>
    </source>
</reference>
<keyword evidence="2" id="KW-1185">Reference proteome</keyword>
<accession>A0A1H9WQ38</accession>
<dbReference type="AlphaFoldDB" id="A0A1H9WQ38"/>
<evidence type="ECO:0000313" key="2">
    <source>
        <dbReference type="Proteomes" id="UP000199051"/>
    </source>
</evidence>
<gene>
    <name evidence="1" type="ORF">SAMN04487818_11176</name>
</gene>
<dbReference type="Proteomes" id="UP000199051">
    <property type="component" value="Unassembled WGS sequence"/>
</dbReference>
<sequence>MSAADDIIPVTIDGYFPPSGLVSLFLRTSQSGTTTHDHVTALF</sequence>
<protein>
    <submittedName>
        <fullName evidence="1">Uncharacterized protein</fullName>
    </submittedName>
</protein>
<evidence type="ECO:0000313" key="1">
    <source>
        <dbReference type="EMBL" id="SES36042.1"/>
    </source>
</evidence>
<name>A0A1H9WQ38_9PSEU</name>
<organism evidence="1 2">
    <name type="scientific">Actinokineospora terrae</name>
    <dbReference type="NCBI Taxonomy" id="155974"/>
    <lineage>
        <taxon>Bacteria</taxon>
        <taxon>Bacillati</taxon>
        <taxon>Actinomycetota</taxon>
        <taxon>Actinomycetes</taxon>
        <taxon>Pseudonocardiales</taxon>
        <taxon>Pseudonocardiaceae</taxon>
        <taxon>Actinokineospora</taxon>
    </lineage>
</organism>
<proteinExistence type="predicted"/>